<gene>
    <name evidence="1" type="ORF">NM208_g9110</name>
</gene>
<reference evidence="1" key="1">
    <citation type="submission" date="2022-08" db="EMBL/GenBank/DDBJ databases">
        <title>Genome Sequence of Fusarium decemcellulare.</title>
        <authorList>
            <person name="Buettner E."/>
        </authorList>
    </citation>
    <scope>NUCLEOTIDE SEQUENCE</scope>
    <source>
        <strain evidence="1">Babe19</strain>
    </source>
</reference>
<comment type="caution">
    <text evidence="1">The sequence shown here is derived from an EMBL/GenBank/DDBJ whole genome shotgun (WGS) entry which is preliminary data.</text>
</comment>
<organism evidence="1 2">
    <name type="scientific">Fusarium decemcellulare</name>
    <dbReference type="NCBI Taxonomy" id="57161"/>
    <lineage>
        <taxon>Eukaryota</taxon>
        <taxon>Fungi</taxon>
        <taxon>Dikarya</taxon>
        <taxon>Ascomycota</taxon>
        <taxon>Pezizomycotina</taxon>
        <taxon>Sordariomycetes</taxon>
        <taxon>Hypocreomycetidae</taxon>
        <taxon>Hypocreales</taxon>
        <taxon>Nectriaceae</taxon>
        <taxon>Fusarium</taxon>
        <taxon>Fusarium decemcellulare species complex</taxon>
    </lineage>
</organism>
<proteinExistence type="predicted"/>
<dbReference type="Proteomes" id="UP001148629">
    <property type="component" value="Unassembled WGS sequence"/>
</dbReference>
<accession>A0ACC1S305</accession>
<dbReference type="EMBL" id="JANRMS010001117">
    <property type="protein sequence ID" value="KAJ3530916.1"/>
    <property type="molecule type" value="Genomic_DNA"/>
</dbReference>
<evidence type="ECO:0000313" key="1">
    <source>
        <dbReference type="EMBL" id="KAJ3530916.1"/>
    </source>
</evidence>
<evidence type="ECO:0000313" key="2">
    <source>
        <dbReference type="Proteomes" id="UP001148629"/>
    </source>
</evidence>
<keyword evidence="2" id="KW-1185">Reference proteome</keyword>
<name>A0ACC1S305_9HYPO</name>
<sequence length="750" mass="84323">MVNKNTRPTMGTHCVLAVEPDGQFFGGKTLGLDSDIATTLLASQVPDANPFLGFSIEIPLGVSNEESGFGQTHVLVYSAKRRPKPSEFLRIRVKFPRGSIHIAVEELGQDRRALFAFRGNMSQVQVRLQPGSQVDVEGFGIPFENPGHPAQEWLKHPALAPVVGDKTLLDLFQQDSFTFIARAPYDVLQEKWSLTNLAGEFVYPYGNEHHWDINSYLDQLHHVKGPQFAPAWSYDDDNSHLTAVTQSQVQDVMWLYAEALEISNERRLAYFVSKPPAPNESAKYFVIVKMGPEFWHRFRDNWHHLTGRYRLSLLMHDVPGELPRAWPASVQNPPEHINALSQHPVSVNDLVLEVTKSLSPRNRVSLGFNLRLHEIKAKVDAICKFHPDAISTNEFAGDQDLVAPESHHTKLMMSLHRDLMRGQGFWRTMIHGVSGAMGQAALDDNEAKRMCLEALPCVNLLKGPNEEWISALMMQVPGPDRTRFRRYMSERPLGLGLITSLAELFSTNALSAATLGMAASLGKVFGSGPTHAAVDDFSEALYTISYHVTEAYNVGKEAGNRSRRALVVRAFELDYEFVAFDKLLRDPDLRSDATPYNLWEVKSEWKFHLSPSYWLLMCFGSSPPRPLHDDDSQALHNLRDFIVGRQDLARLRDLVAKNITWEEYVNGRMVGRDELMKLLKHVIMEADILCALPTQAANEETLAIWRMEHARGIAIDKAGSIARPDLYSVWGNTLLPCLLAGYEENKGPFG</sequence>
<protein>
    <submittedName>
        <fullName evidence="1">Uncharacterized protein</fullName>
    </submittedName>
</protein>